<name>A0A9K3HWT9_HELAN</name>
<reference evidence="2" key="2">
    <citation type="submission" date="2020-06" db="EMBL/GenBank/DDBJ databases">
        <title>Helianthus annuus Genome sequencing and assembly Release 2.</title>
        <authorList>
            <person name="Gouzy J."/>
            <person name="Langlade N."/>
            <person name="Munos S."/>
        </authorList>
    </citation>
    <scope>NUCLEOTIDE SEQUENCE</scope>
    <source>
        <tissue evidence="2">Leaves</tissue>
    </source>
</reference>
<gene>
    <name evidence="2" type="ORF">HanXRQr2_Chr10g0435591</name>
</gene>
<protein>
    <submittedName>
        <fullName evidence="2">Uncharacterized protein</fullName>
    </submittedName>
</protein>
<organism evidence="2 3">
    <name type="scientific">Helianthus annuus</name>
    <name type="common">Common sunflower</name>
    <dbReference type="NCBI Taxonomy" id="4232"/>
    <lineage>
        <taxon>Eukaryota</taxon>
        <taxon>Viridiplantae</taxon>
        <taxon>Streptophyta</taxon>
        <taxon>Embryophyta</taxon>
        <taxon>Tracheophyta</taxon>
        <taxon>Spermatophyta</taxon>
        <taxon>Magnoliopsida</taxon>
        <taxon>eudicotyledons</taxon>
        <taxon>Gunneridae</taxon>
        <taxon>Pentapetalae</taxon>
        <taxon>asterids</taxon>
        <taxon>campanulids</taxon>
        <taxon>Asterales</taxon>
        <taxon>Asteraceae</taxon>
        <taxon>Asteroideae</taxon>
        <taxon>Heliantheae alliance</taxon>
        <taxon>Heliantheae</taxon>
        <taxon>Helianthus</taxon>
    </lineage>
</organism>
<reference evidence="2" key="1">
    <citation type="journal article" date="2017" name="Nature">
        <title>The sunflower genome provides insights into oil metabolism, flowering and Asterid evolution.</title>
        <authorList>
            <person name="Badouin H."/>
            <person name="Gouzy J."/>
            <person name="Grassa C.J."/>
            <person name="Murat F."/>
            <person name="Staton S.E."/>
            <person name="Cottret L."/>
            <person name="Lelandais-Briere C."/>
            <person name="Owens G.L."/>
            <person name="Carrere S."/>
            <person name="Mayjonade B."/>
            <person name="Legrand L."/>
            <person name="Gill N."/>
            <person name="Kane N.C."/>
            <person name="Bowers J.E."/>
            <person name="Hubner S."/>
            <person name="Bellec A."/>
            <person name="Berard A."/>
            <person name="Berges H."/>
            <person name="Blanchet N."/>
            <person name="Boniface M.C."/>
            <person name="Brunel D."/>
            <person name="Catrice O."/>
            <person name="Chaidir N."/>
            <person name="Claudel C."/>
            <person name="Donnadieu C."/>
            <person name="Faraut T."/>
            <person name="Fievet G."/>
            <person name="Helmstetter N."/>
            <person name="King M."/>
            <person name="Knapp S.J."/>
            <person name="Lai Z."/>
            <person name="Le Paslier M.C."/>
            <person name="Lippi Y."/>
            <person name="Lorenzon L."/>
            <person name="Mandel J.R."/>
            <person name="Marage G."/>
            <person name="Marchand G."/>
            <person name="Marquand E."/>
            <person name="Bret-Mestries E."/>
            <person name="Morien E."/>
            <person name="Nambeesan S."/>
            <person name="Nguyen T."/>
            <person name="Pegot-Espagnet P."/>
            <person name="Pouilly N."/>
            <person name="Raftis F."/>
            <person name="Sallet E."/>
            <person name="Schiex T."/>
            <person name="Thomas J."/>
            <person name="Vandecasteele C."/>
            <person name="Vares D."/>
            <person name="Vear F."/>
            <person name="Vautrin S."/>
            <person name="Crespi M."/>
            <person name="Mangin B."/>
            <person name="Burke J.M."/>
            <person name="Salse J."/>
            <person name="Munos S."/>
            <person name="Vincourt P."/>
            <person name="Rieseberg L.H."/>
            <person name="Langlade N.B."/>
        </authorList>
    </citation>
    <scope>NUCLEOTIDE SEQUENCE</scope>
    <source>
        <tissue evidence="2">Leaves</tissue>
    </source>
</reference>
<evidence type="ECO:0000313" key="2">
    <source>
        <dbReference type="EMBL" id="KAF5786013.1"/>
    </source>
</evidence>
<evidence type="ECO:0000313" key="3">
    <source>
        <dbReference type="Proteomes" id="UP000215914"/>
    </source>
</evidence>
<dbReference type="Proteomes" id="UP000215914">
    <property type="component" value="Unassembled WGS sequence"/>
</dbReference>
<dbReference type="AlphaFoldDB" id="A0A9K3HWT9"/>
<dbReference type="EMBL" id="MNCJ02000325">
    <property type="protein sequence ID" value="KAF5786013.1"/>
    <property type="molecule type" value="Genomic_DNA"/>
</dbReference>
<keyword evidence="3" id="KW-1185">Reference proteome</keyword>
<accession>A0A9K3HWT9</accession>
<feature type="compositionally biased region" description="Basic and acidic residues" evidence="1">
    <location>
        <begin position="7"/>
        <end position="31"/>
    </location>
</feature>
<comment type="caution">
    <text evidence="2">The sequence shown here is derived from an EMBL/GenBank/DDBJ whole genome shotgun (WGS) entry which is preliminary data.</text>
</comment>
<feature type="region of interest" description="Disordered" evidence="1">
    <location>
        <begin position="1"/>
        <end position="37"/>
    </location>
</feature>
<evidence type="ECO:0000256" key="1">
    <source>
        <dbReference type="SAM" id="MobiDB-lite"/>
    </source>
</evidence>
<dbReference type="Gramene" id="mRNA:HanXRQr2_Chr10g0435591">
    <property type="protein sequence ID" value="CDS:HanXRQr2_Chr10g0435591.1"/>
    <property type="gene ID" value="HanXRQr2_Chr10g0435591"/>
</dbReference>
<sequence length="65" mass="7442">MDGVNEPDEKGKISTLLDADRKNKPLDESRKTGQTSGTRMAFYSEFIKITKKLKREKGVQISRRI</sequence>
<proteinExistence type="predicted"/>